<feature type="compositionally biased region" description="Basic and acidic residues" evidence="1">
    <location>
        <begin position="263"/>
        <end position="274"/>
    </location>
</feature>
<comment type="caution">
    <text evidence="2">The sequence shown here is derived from an EMBL/GenBank/DDBJ whole genome shotgun (WGS) entry which is preliminary data.</text>
</comment>
<sequence length="352" mass="39733">MPKEPPQKSKQQQEREAAKDLDEDTNAGDYARQRQHRNDGMRRSEAPRAETLEPVVVRGRRVSVMALIDMLVVDLLRQEFRKQEGPDRRREAVEKHVIGPYVRHPKHLPGEQHQHRPDHAEREAGEGAPQREAGRGRRRGEDRVRRGAHERGQEEEDGAGHAHAPARRAAAEEPRHLPLEGEFAEDARYNPVAAGDSVFPPPPPDVPLPPLVHGEGARLRLLTVLQEGLLLLDVVVVFVATVIERLSVGVRPPRIGRVRLPRRDAEEAQRRAPPEEEEEEYAAPVDGRRRRQPPYDRDPERTLAVMLYAYNISVQVYDFSVRAAAEQRPDGLVRYGRVDGLPAAPTTIPIVP</sequence>
<proteinExistence type="predicted"/>
<keyword evidence="3" id="KW-1185">Reference proteome</keyword>
<dbReference type="AlphaFoldDB" id="K0RRI5"/>
<evidence type="ECO:0000256" key="1">
    <source>
        <dbReference type="SAM" id="MobiDB-lite"/>
    </source>
</evidence>
<evidence type="ECO:0000313" key="3">
    <source>
        <dbReference type="Proteomes" id="UP000266841"/>
    </source>
</evidence>
<protein>
    <submittedName>
        <fullName evidence="2">Uncharacterized protein</fullName>
    </submittedName>
</protein>
<feature type="compositionally biased region" description="Basic and acidic residues" evidence="1">
    <location>
        <begin position="1"/>
        <end position="20"/>
    </location>
</feature>
<gene>
    <name evidence="2" type="ORF">THAOC_24622</name>
</gene>
<accession>K0RRI5</accession>
<reference evidence="2 3" key="1">
    <citation type="journal article" date="2012" name="Genome Biol.">
        <title>Genome and low-iron response of an oceanic diatom adapted to chronic iron limitation.</title>
        <authorList>
            <person name="Lommer M."/>
            <person name="Specht M."/>
            <person name="Roy A.S."/>
            <person name="Kraemer L."/>
            <person name="Andreson R."/>
            <person name="Gutowska M.A."/>
            <person name="Wolf J."/>
            <person name="Bergner S.V."/>
            <person name="Schilhabel M.B."/>
            <person name="Klostermeier U.C."/>
            <person name="Beiko R.G."/>
            <person name="Rosenstiel P."/>
            <person name="Hippler M."/>
            <person name="Laroche J."/>
        </authorList>
    </citation>
    <scope>NUCLEOTIDE SEQUENCE [LARGE SCALE GENOMIC DNA]</scope>
    <source>
        <strain evidence="2 3">CCMP1005</strain>
    </source>
</reference>
<organism evidence="2 3">
    <name type="scientific">Thalassiosira oceanica</name>
    <name type="common">Marine diatom</name>
    <dbReference type="NCBI Taxonomy" id="159749"/>
    <lineage>
        <taxon>Eukaryota</taxon>
        <taxon>Sar</taxon>
        <taxon>Stramenopiles</taxon>
        <taxon>Ochrophyta</taxon>
        <taxon>Bacillariophyta</taxon>
        <taxon>Coscinodiscophyceae</taxon>
        <taxon>Thalassiosirophycidae</taxon>
        <taxon>Thalassiosirales</taxon>
        <taxon>Thalassiosiraceae</taxon>
        <taxon>Thalassiosira</taxon>
    </lineage>
</organism>
<dbReference type="EMBL" id="AGNL01033607">
    <property type="protein sequence ID" value="EJK55630.1"/>
    <property type="molecule type" value="Genomic_DNA"/>
</dbReference>
<dbReference type="Proteomes" id="UP000266841">
    <property type="component" value="Unassembled WGS sequence"/>
</dbReference>
<feature type="compositionally biased region" description="Basic and acidic residues" evidence="1">
    <location>
        <begin position="108"/>
        <end position="125"/>
    </location>
</feature>
<feature type="region of interest" description="Disordered" evidence="1">
    <location>
        <begin position="263"/>
        <end position="297"/>
    </location>
</feature>
<feature type="region of interest" description="Disordered" evidence="1">
    <location>
        <begin position="82"/>
        <end position="176"/>
    </location>
</feature>
<name>K0RRI5_THAOC</name>
<evidence type="ECO:0000313" key="2">
    <source>
        <dbReference type="EMBL" id="EJK55630.1"/>
    </source>
</evidence>
<feature type="compositionally biased region" description="Basic and acidic residues" evidence="1">
    <location>
        <begin position="82"/>
        <end position="97"/>
    </location>
</feature>
<feature type="compositionally biased region" description="Basic and acidic residues" evidence="1">
    <location>
        <begin position="36"/>
        <end position="51"/>
    </location>
</feature>
<feature type="compositionally biased region" description="Basic and acidic residues" evidence="1">
    <location>
        <begin position="132"/>
        <end position="152"/>
    </location>
</feature>
<feature type="region of interest" description="Disordered" evidence="1">
    <location>
        <begin position="1"/>
        <end position="51"/>
    </location>
</feature>